<keyword evidence="3" id="KW-0378">Hydrolase</keyword>
<evidence type="ECO:0000313" key="6">
    <source>
        <dbReference type="Proteomes" id="UP000297245"/>
    </source>
</evidence>
<feature type="domain" description="Ubiquitin-like protease family profile" evidence="4">
    <location>
        <begin position="57"/>
        <end position="224"/>
    </location>
</feature>
<evidence type="ECO:0000313" key="5">
    <source>
        <dbReference type="EMBL" id="THU76847.1"/>
    </source>
</evidence>
<feature type="non-terminal residue" evidence="5">
    <location>
        <position position="255"/>
    </location>
</feature>
<dbReference type="OrthoDB" id="2979847at2759"/>
<dbReference type="GO" id="GO:0006508">
    <property type="term" value="P:proteolysis"/>
    <property type="evidence" value="ECO:0007669"/>
    <property type="project" value="UniProtKB-KW"/>
</dbReference>
<dbReference type="GO" id="GO:0008234">
    <property type="term" value="F:cysteine-type peptidase activity"/>
    <property type="evidence" value="ECO:0007669"/>
    <property type="project" value="InterPro"/>
</dbReference>
<name>A0A4S8KMN9_DENBC</name>
<dbReference type="GO" id="GO:0019783">
    <property type="term" value="F:ubiquitin-like protein peptidase activity"/>
    <property type="evidence" value="ECO:0007669"/>
    <property type="project" value="UniProtKB-ARBA"/>
</dbReference>
<reference evidence="5 6" key="1">
    <citation type="journal article" date="2019" name="Nat. Ecol. Evol.">
        <title>Megaphylogeny resolves global patterns of mushroom evolution.</title>
        <authorList>
            <person name="Varga T."/>
            <person name="Krizsan K."/>
            <person name="Foldi C."/>
            <person name="Dima B."/>
            <person name="Sanchez-Garcia M."/>
            <person name="Sanchez-Ramirez S."/>
            <person name="Szollosi G.J."/>
            <person name="Szarkandi J.G."/>
            <person name="Papp V."/>
            <person name="Albert L."/>
            <person name="Andreopoulos W."/>
            <person name="Angelini C."/>
            <person name="Antonin V."/>
            <person name="Barry K.W."/>
            <person name="Bougher N.L."/>
            <person name="Buchanan P."/>
            <person name="Buyck B."/>
            <person name="Bense V."/>
            <person name="Catcheside P."/>
            <person name="Chovatia M."/>
            <person name="Cooper J."/>
            <person name="Damon W."/>
            <person name="Desjardin D."/>
            <person name="Finy P."/>
            <person name="Geml J."/>
            <person name="Haridas S."/>
            <person name="Hughes K."/>
            <person name="Justo A."/>
            <person name="Karasinski D."/>
            <person name="Kautmanova I."/>
            <person name="Kiss B."/>
            <person name="Kocsube S."/>
            <person name="Kotiranta H."/>
            <person name="LaButti K.M."/>
            <person name="Lechner B.E."/>
            <person name="Liimatainen K."/>
            <person name="Lipzen A."/>
            <person name="Lukacs Z."/>
            <person name="Mihaltcheva S."/>
            <person name="Morgado L.N."/>
            <person name="Niskanen T."/>
            <person name="Noordeloos M.E."/>
            <person name="Ohm R.A."/>
            <person name="Ortiz-Santana B."/>
            <person name="Ovrebo C."/>
            <person name="Racz N."/>
            <person name="Riley R."/>
            <person name="Savchenko A."/>
            <person name="Shiryaev A."/>
            <person name="Soop K."/>
            <person name="Spirin V."/>
            <person name="Szebenyi C."/>
            <person name="Tomsovsky M."/>
            <person name="Tulloss R.E."/>
            <person name="Uehling J."/>
            <person name="Grigoriev I.V."/>
            <person name="Vagvolgyi C."/>
            <person name="Papp T."/>
            <person name="Martin F.M."/>
            <person name="Miettinen O."/>
            <person name="Hibbett D.S."/>
            <person name="Nagy L.G."/>
        </authorList>
    </citation>
    <scope>NUCLEOTIDE SEQUENCE [LARGE SCALE GENOMIC DNA]</scope>
    <source>
        <strain evidence="5 6">CBS 962.96</strain>
    </source>
</reference>
<dbReference type="Gene3D" id="3.40.395.10">
    <property type="entry name" value="Adenoviral Proteinase, Chain A"/>
    <property type="match status" value="1"/>
</dbReference>
<dbReference type="Pfam" id="PF02902">
    <property type="entry name" value="Peptidase_C48"/>
    <property type="match status" value="1"/>
</dbReference>
<dbReference type="PROSITE" id="PS50600">
    <property type="entry name" value="ULP_PROTEASE"/>
    <property type="match status" value="1"/>
</dbReference>
<evidence type="ECO:0000256" key="3">
    <source>
        <dbReference type="ARBA" id="ARBA00022801"/>
    </source>
</evidence>
<keyword evidence="2" id="KW-0645">Protease</keyword>
<dbReference type="SUPFAM" id="SSF54001">
    <property type="entry name" value="Cysteine proteinases"/>
    <property type="match status" value="1"/>
</dbReference>
<evidence type="ECO:0000259" key="4">
    <source>
        <dbReference type="PROSITE" id="PS50600"/>
    </source>
</evidence>
<dbReference type="Proteomes" id="UP000297245">
    <property type="component" value="Unassembled WGS sequence"/>
</dbReference>
<accession>A0A4S8KMN9</accession>
<feature type="non-terminal residue" evidence="5">
    <location>
        <position position="1"/>
    </location>
</feature>
<organism evidence="5 6">
    <name type="scientific">Dendrothele bispora (strain CBS 962.96)</name>
    <dbReference type="NCBI Taxonomy" id="1314807"/>
    <lineage>
        <taxon>Eukaryota</taxon>
        <taxon>Fungi</taxon>
        <taxon>Dikarya</taxon>
        <taxon>Basidiomycota</taxon>
        <taxon>Agaricomycotina</taxon>
        <taxon>Agaricomycetes</taxon>
        <taxon>Agaricomycetidae</taxon>
        <taxon>Agaricales</taxon>
        <taxon>Agaricales incertae sedis</taxon>
        <taxon>Dendrothele</taxon>
    </lineage>
</organism>
<sequence length="255" mass="29502">YWVEVIPLRASQLCWTTALDVLEHRRCSGEGSLGLMNTTYEKLCNLCWSGLLQGFSIQIEKHYLSTFFTTDWLSNEHLDLFLDLTRTEIASSPLRDTILLPNESALFIPKIQQAYLRQDQYPTTEFRWLHRIATKLTTGTQTLLGTFANINGNHWVTIVIDTERKVIFHGNSMGDSIDRQLSVVLQWWTSHHFGVRFRISCMSIARQNDSHSCGMLAWGALEHCLLNKPDRLMEGQDMRDCRLEVFLRVINQHNS</sequence>
<evidence type="ECO:0000256" key="2">
    <source>
        <dbReference type="ARBA" id="ARBA00022670"/>
    </source>
</evidence>
<dbReference type="AlphaFoldDB" id="A0A4S8KMN9"/>
<comment type="similarity">
    <text evidence="1">Belongs to the peptidase C48 family.</text>
</comment>
<evidence type="ECO:0000256" key="1">
    <source>
        <dbReference type="ARBA" id="ARBA00005234"/>
    </source>
</evidence>
<dbReference type="EMBL" id="ML180684">
    <property type="protein sequence ID" value="THU76847.1"/>
    <property type="molecule type" value="Genomic_DNA"/>
</dbReference>
<protein>
    <recommendedName>
        <fullName evidence="4">Ubiquitin-like protease family profile domain-containing protein</fullName>
    </recommendedName>
</protein>
<proteinExistence type="inferred from homology"/>
<dbReference type="InterPro" id="IPR038765">
    <property type="entry name" value="Papain-like_cys_pep_sf"/>
</dbReference>
<gene>
    <name evidence="5" type="ORF">K435DRAFT_582997</name>
</gene>
<keyword evidence="6" id="KW-1185">Reference proteome</keyword>
<dbReference type="InterPro" id="IPR003653">
    <property type="entry name" value="Peptidase_C48_C"/>
</dbReference>